<accession>A0A432XS82</accession>
<evidence type="ECO:0000259" key="7">
    <source>
        <dbReference type="Pfam" id="PF05175"/>
    </source>
</evidence>
<dbReference type="CDD" id="cd02440">
    <property type="entry name" value="AdoMet_MTases"/>
    <property type="match status" value="1"/>
</dbReference>
<reference evidence="9" key="1">
    <citation type="journal article" date="2018" name="Front. Microbiol.">
        <title>Genome-Based Analysis Reveals the Taxonomy and Diversity of the Family Idiomarinaceae.</title>
        <authorList>
            <person name="Liu Y."/>
            <person name="Lai Q."/>
            <person name="Shao Z."/>
        </authorList>
    </citation>
    <scope>NUCLEOTIDE SEQUENCE [LARGE SCALE GENOMIC DNA]</scope>
    <source>
        <strain evidence="9">BH195</strain>
    </source>
</reference>
<name>A0A432XS82_9GAMM</name>
<keyword evidence="5 6" id="KW-0819">tRNA processing</keyword>
<keyword evidence="9" id="KW-1185">Reference proteome</keyword>
<dbReference type="GO" id="GO:0032259">
    <property type="term" value="P:methylation"/>
    <property type="evidence" value="ECO:0007669"/>
    <property type="project" value="UniProtKB-KW"/>
</dbReference>
<keyword evidence="2 6" id="KW-0489">Methyltransferase</keyword>
<comment type="subcellular location">
    <subcellularLocation>
        <location evidence="6">Cytoplasm</location>
    </subcellularLocation>
</comment>
<dbReference type="InterPro" id="IPR022882">
    <property type="entry name" value="tRNA_adenine-N6_MeTrfase"/>
</dbReference>
<keyword evidence="1 6" id="KW-0963">Cytoplasm</keyword>
<keyword evidence="4 6" id="KW-0949">S-adenosyl-L-methionine</keyword>
<dbReference type="PROSITE" id="PS00092">
    <property type="entry name" value="N6_MTASE"/>
    <property type="match status" value="1"/>
</dbReference>
<dbReference type="InterPro" id="IPR002052">
    <property type="entry name" value="DNA_methylase_N6_adenine_CS"/>
</dbReference>
<dbReference type="HAMAP" id="MF_01872">
    <property type="entry name" value="tRNA_methyltr_YfiC"/>
    <property type="match status" value="1"/>
</dbReference>
<evidence type="ECO:0000256" key="4">
    <source>
        <dbReference type="ARBA" id="ARBA00022691"/>
    </source>
</evidence>
<comment type="function">
    <text evidence="6">Specifically methylates the adenine in position 37 of tRNA(1)(Val) (anticodon cmo5UAC).</text>
</comment>
<dbReference type="InterPro" id="IPR029063">
    <property type="entry name" value="SAM-dependent_MTases_sf"/>
</dbReference>
<dbReference type="EC" id="2.1.1.223" evidence="6"/>
<dbReference type="GO" id="GO:0016430">
    <property type="term" value="F:tRNA (adenine-N6)-methyltransferase activity"/>
    <property type="evidence" value="ECO:0007669"/>
    <property type="project" value="UniProtKB-UniRule"/>
</dbReference>
<gene>
    <name evidence="8" type="ORF">CWI69_11425</name>
</gene>
<comment type="caution">
    <text evidence="8">The sequence shown here is derived from an EMBL/GenBank/DDBJ whole genome shotgun (WGS) entry which is preliminary data.</text>
</comment>
<evidence type="ECO:0000313" key="9">
    <source>
        <dbReference type="Proteomes" id="UP000287198"/>
    </source>
</evidence>
<dbReference type="Proteomes" id="UP000287198">
    <property type="component" value="Unassembled WGS sequence"/>
</dbReference>
<dbReference type="Gene3D" id="3.40.50.150">
    <property type="entry name" value="Vaccinia Virus protein VP39"/>
    <property type="match status" value="1"/>
</dbReference>
<evidence type="ECO:0000313" key="8">
    <source>
        <dbReference type="EMBL" id="RUO51579.1"/>
    </source>
</evidence>
<dbReference type="SUPFAM" id="SSF53335">
    <property type="entry name" value="S-adenosyl-L-methionine-dependent methyltransferases"/>
    <property type="match status" value="1"/>
</dbReference>
<dbReference type="AlphaFoldDB" id="A0A432XS82"/>
<proteinExistence type="inferred from homology"/>
<comment type="similarity">
    <text evidence="6">Belongs to the methyltransferase superfamily. tRNA (adenine-N(6)-)-methyltransferase family.</text>
</comment>
<organism evidence="8 9">
    <name type="scientific">Pseudidiomarina halophila</name>
    <dbReference type="NCBI Taxonomy" id="1449799"/>
    <lineage>
        <taxon>Bacteria</taxon>
        <taxon>Pseudomonadati</taxon>
        <taxon>Pseudomonadota</taxon>
        <taxon>Gammaproteobacteria</taxon>
        <taxon>Alteromonadales</taxon>
        <taxon>Idiomarinaceae</taxon>
        <taxon>Pseudidiomarina</taxon>
    </lineage>
</organism>
<dbReference type="EMBL" id="PIPW01000004">
    <property type="protein sequence ID" value="RUO51579.1"/>
    <property type="molecule type" value="Genomic_DNA"/>
</dbReference>
<dbReference type="GO" id="GO:0003676">
    <property type="term" value="F:nucleic acid binding"/>
    <property type="evidence" value="ECO:0007669"/>
    <property type="project" value="InterPro"/>
</dbReference>
<evidence type="ECO:0000256" key="6">
    <source>
        <dbReference type="HAMAP-Rule" id="MF_01872"/>
    </source>
</evidence>
<evidence type="ECO:0000256" key="1">
    <source>
        <dbReference type="ARBA" id="ARBA00022490"/>
    </source>
</evidence>
<dbReference type="GO" id="GO:0008033">
    <property type="term" value="P:tRNA processing"/>
    <property type="evidence" value="ECO:0007669"/>
    <property type="project" value="UniProtKB-UniRule"/>
</dbReference>
<evidence type="ECO:0000256" key="2">
    <source>
        <dbReference type="ARBA" id="ARBA00022603"/>
    </source>
</evidence>
<dbReference type="InterPro" id="IPR007848">
    <property type="entry name" value="Small_mtfrase_dom"/>
</dbReference>
<comment type="catalytic activity">
    <reaction evidence="6">
        <text>adenosine(37) in tRNA1(Val) + S-adenosyl-L-methionine = N(6)-methyladenosine(37) in tRNA1(Val) + S-adenosyl-L-homocysteine + H(+)</text>
        <dbReference type="Rhea" id="RHEA:43160"/>
        <dbReference type="Rhea" id="RHEA-COMP:10369"/>
        <dbReference type="Rhea" id="RHEA-COMP:10370"/>
        <dbReference type="ChEBI" id="CHEBI:15378"/>
        <dbReference type="ChEBI" id="CHEBI:57856"/>
        <dbReference type="ChEBI" id="CHEBI:59789"/>
        <dbReference type="ChEBI" id="CHEBI:74411"/>
        <dbReference type="ChEBI" id="CHEBI:74449"/>
        <dbReference type="EC" id="2.1.1.223"/>
    </reaction>
</comment>
<dbReference type="GO" id="GO:0005737">
    <property type="term" value="C:cytoplasm"/>
    <property type="evidence" value="ECO:0007669"/>
    <property type="project" value="UniProtKB-SubCell"/>
</dbReference>
<feature type="domain" description="Methyltransferase small" evidence="7">
    <location>
        <begin position="25"/>
        <end position="130"/>
    </location>
</feature>
<protein>
    <recommendedName>
        <fullName evidence="6">tRNA1(Val) (adenine(37)-N6)-methyltransferase</fullName>
        <ecNumber evidence="6">2.1.1.223</ecNumber>
    </recommendedName>
    <alternativeName>
        <fullName evidence="6">tRNA m6A37 methyltransferase</fullName>
    </alternativeName>
</protein>
<keyword evidence="3 6" id="KW-0808">Transferase</keyword>
<dbReference type="PANTHER" id="PTHR47739:SF1">
    <property type="entry name" value="TRNA1(VAL) (ADENINE(37)-N6)-METHYLTRANSFERASE"/>
    <property type="match status" value="1"/>
</dbReference>
<dbReference type="Pfam" id="PF05175">
    <property type="entry name" value="MTS"/>
    <property type="match status" value="1"/>
</dbReference>
<dbReference type="PANTHER" id="PTHR47739">
    <property type="entry name" value="TRNA1(VAL) (ADENINE(37)-N6)-METHYLTRANSFERASE"/>
    <property type="match status" value="1"/>
</dbReference>
<dbReference type="InterPro" id="IPR050210">
    <property type="entry name" value="tRNA_Adenine-N(6)_MTase"/>
</dbReference>
<sequence length="238" mass="26522">MGFQCQQFYIKDDRCAMKVSTDSLIFGSYVPISKAKRALDLGTGSGILALMLAQRSAELQIDAIDCEAEAVGEAAENAAVSPWPQRIQTYQADVRDWQNSYRYELIVCNPPYFPEQLVSPQLTRQLARQGDTEISDWLRCARRNLSAAGRFYWIIPHSQRESRAEHAQANGFHLRDELLIFSTAKKPAKLVIQGWQLQPATSVAVTGLTIHAGAGYSAEYRELTGDFYLAGKSQAEQG</sequence>
<evidence type="ECO:0000256" key="3">
    <source>
        <dbReference type="ARBA" id="ARBA00022679"/>
    </source>
</evidence>
<evidence type="ECO:0000256" key="5">
    <source>
        <dbReference type="ARBA" id="ARBA00022694"/>
    </source>
</evidence>